<dbReference type="EMBL" id="ML742102">
    <property type="protein sequence ID" value="KAE8150150.1"/>
    <property type="molecule type" value="Genomic_DNA"/>
</dbReference>
<protein>
    <submittedName>
        <fullName evidence="2">HAD-like domain-containing protein</fullName>
    </submittedName>
</protein>
<dbReference type="Proteomes" id="UP000325780">
    <property type="component" value="Unassembled WGS sequence"/>
</dbReference>
<name>A0A5N6TV30_ASPAV</name>
<dbReference type="Gene3D" id="3.40.50.1000">
    <property type="entry name" value="HAD superfamily/HAD-like"/>
    <property type="match status" value="1"/>
</dbReference>
<reference evidence="2 3" key="1">
    <citation type="submission" date="2019-04" db="EMBL/GenBank/DDBJ databases">
        <title>Friends and foes A comparative genomics study of 23 Aspergillus species from section Flavi.</title>
        <authorList>
            <consortium name="DOE Joint Genome Institute"/>
            <person name="Kjaerbolling I."/>
            <person name="Vesth T."/>
            <person name="Frisvad J.C."/>
            <person name="Nybo J.L."/>
            <person name="Theobald S."/>
            <person name="Kildgaard S."/>
            <person name="Isbrandt T."/>
            <person name="Kuo A."/>
            <person name="Sato A."/>
            <person name="Lyhne E.K."/>
            <person name="Kogle M.E."/>
            <person name="Wiebenga A."/>
            <person name="Kun R.S."/>
            <person name="Lubbers R.J."/>
            <person name="Makela M.R."/>
            <person name="Barry K."/>
            <person name="Chovatia M."/>
            <person name="Clum A."/>
            <person name="Daum C."/>
            <person name="Haridas S."/>
            <person name="He G."/>
            <person name="LaButti K."/>
            <person name="Lipzen A."/>
            <person name="Mondo S."/>
            <person name="Riley R."/>
            <person name="Salamov A."/>
            <person name="Simmons B.A."/>
            <person name="Magnuson J.K."/>
            <person name="Henrissat B."/>
            <person name="Mortensen U.H."/>
            <person name="Larsen T.O."/>
            <person name="Devries R.P."/>
            <person name="Grigoriev I.V."/>
            <person name="Machida M."/>
            <person name="Baker S.E."/>
            <person name="Andersen M.R."/>
        </authorList>
    </citation>
    <scope>NUCLEOTIDE SEQUENCE [LARGE SCALE GENOMIC DNA]</scope>
    <source>
        <strain evidence="2 3">IBT 18842</strain>
    </source>
</reference>
<dbReference type="PANTHER" id="PTHR43316">
    <property type="entry name" value="HYDROLASE, HALOACID DELAHOGENASE-RELATED"/>
    <property type="match status" value="1"/>
</dbReference>
<dbReference type="Pfam" id="PF00702">
    <property type="entry name" value="Hydrolase"/>
    <property type="match status" value="1"/>
</dbReference>
<evidence type="ECO:0000313" key="3">
    <source>
        <dbReference type="Proteomes" id="UP000325780"/>
    </source>
</evidence>
<dbReference type="InterPro" id="IPR023214">
    <property type="entry name" value="HAD_sf"/>
</dbReference>
<keyword evidence="3" id="KW-1185">Reference proteome</keyword>
<dbReference type="GO" id="GO:0016787">
    <property type="term" value="F:hydrolase activity"/>
    <property type="evidence" value="ECO:0007669"/>
    <property type="project" value="UniProtKB-KW"/>
</dbReference>
<evidence type="ECO:0000256" key="1">
    <source>
        <dbReference type="ARBA" id="ARBA00022801"/>
    </source>
</evidence>
<accession>A0A5N6TV30</accession>
<dbReference type="OrthoDB" id="3256520at2759"/>
<dbReference type="PANTHER" id="PTHR43316:SF3">
    <property type="entry name" value="HALOACID DEHALOGENASE, TYPE II (AFU_ORTHOLOGUE AFUA_2G07750)-RELATED"/>
    <property type="match status" value="1"/>
</dbReference>
<keyword evidence="1" id="KW-0378">Hydrolase</keyword>
<dbReference type="AlphaFoldDB" id="A0A5N6TV30"/>
<dbReference type="InterPro" id="IPR036412">
    <property type="entry name" value="HAD-like_sf"/>
</dbReference>
<gene>
    <name evidence="2" type="ORF">BDV25DRAFT_117242</name>
</gene>
<organism evidence="2 3">
    <name type="scientific">Aspergillus avenaceus</name>
    <dbReference type="NCBI Taxonomy" id="36643"/>
    <lineage>
        <taxon>Eukaryota</taxon>
        <taxon>Fungi</taxon>
        <taxon>Dikarya</taxon>
        <taxon>Ascomycota</taxon>
        <taxon>Pezizomycotina</taxon>
        <taxon>Eurotiomycetes</taxon>
        <taxon>Eurotiomycetidae</taxon>
        <taxon>Eurotiales</taxon>
        <taxon>Aspergillaceae</taxon>
        <taxon>Aspergillus</taxon>
        <taxon>Aspergillus subgen. Circumdati</taxon>
    </lineage>
</organism>
<proteinExistence type="predicted"/>
<dbReference type="Gene3D" id="1.10.150.240">
    <property type="entry name" value="Putative phosphatase, domain 2"/>
    <property type="match status" value="1"/>
</dbReference>
<dbReference type="SUPFAM" id="SSF56784">
    <property type="entry name" value="HAD-like"/>
    <property type="match status" value="1"/>
</dbReference>
<sequence>MVFRTPAYWPVGRFVTFEEVTHNSLDHALRDTGILLRTEEVKDLLAAHDNMAAFPDVEPGLDQLARAEDIKPVIFTNGTSDMVSRSVLRSGPLSRHAETFKDLISVNDIQKFKPAPEVYNYLAQRVGKAPSEVNHIWLISSNPFDVAGALNVGMKVIWIDRPGLGWSDRVAPELKPTATVKSLREILDVIRDCT</sequence>
<evidence type="ECO:0000313" key="2">
    <source>
        <dbReference type="EMBL" id="KAE8150150.1"/>
    </source>
</evidence>
<dbReference type="InterPro" id="IPR023198">
    <property type="entry name" value="PGP-like_dom2"/>
</dbReference>
<dbReference type="InterPro" id="IPR051540">
    <property type="entry name" value="S-2-haloacid_dehalogenase"/>
</dbReference>